<reference evidence="3 4" key="1">
    <citation type="submission" date="2016-07" db="EMBL/GenBank/DDBJ databases">
        <title>Genome analysis of Flavihumibacter stibioxidans YS-17.</title>
        <authorList>
            <person name="Shi K."/>
            <person name="Han Y."/>
            <person name="Wang G."/>
        </authorList>
    </citation>
    <scope>NUCLEOTIDE SEQUENCE [LARGE SCALE GENOMIC DNA]</scope>
    <source>
        <strain evidence="3 4">YS-17</strain>
    </source>
</reference>
<dbReference type="RefSeq" id="WP_187255213.1">
    <property type="nucleotide sequence ID" value="NZ_JBHULF010000006.1"/>
</dbReference>
<protein>
    <recommendedName>
        <fullName evidence="2">DinB-like domain-containing protein</fullName>
    </recommendedName>
</protein>
<dbReference type="InterPro" id="IPR024775">
    <property type="entry name" value="DinB-like"/>
</dbReference>
<dbReference type="SUPFAM" id="SSF109854">
    <property type="entry name" value="DinB/YfiT-like putative metalloenzymes"/>
    <property type="match status" value="1"/>
</dbReference>
<proteinExistence type="predicted"/>
<evidence type="ECO:0000313" key="4">
    <source>
        <dbReference type="Proteomes" id="UP000765802"/>
    </source>
</evidence>
<dbReference type="Proteomes" id="UP000765802">
    <property type="component" value="Unassembled WGS sequence"/>
</dbReference>
<gene>
    <name evidence="3" type="ORF">BC349_02775</name>
</gene>
<sequence>MRNLFVTALVFLLAAFVEAPGGLTKEERESAIKYFTETGQALADEISSLTENQLKWKPSDSVWSVANNVEHLAISEKIIFDWAMSTVKTPADPSKRSQLKNTDEQMKSILVDRSFRVKTQESFQPSGQFGSVSAAMVEFKKRRASNMEYIRTTEDDLRNHYAETPFGLADSYQVLLFIAGHTMRHTLQIRELKGHADFPKN</sequence>
<keyword evidence="4" id="KW-1185">Reference proteome</keyword>
<dbReference type="InterPro" id="IPR034660">
    <property type="entry name" value="DinB/YfiT-like"/>
</dbReference>
<dbReference type="EMBL" id="MBUA01000001">
    <property type="protein sequence ID" value="MBC6489876.1"/>
    <property type="molecule type" value="Genomic_DNA"/>
</dbReference>
<organism evidence="3 4">
    <name type="scientific">Flavihumibacter stibioxidans</name>
    <dbReference type="NCBI Taxonomy" id="1834163"/>
    <lineage>
        <taxon>Bacteria</taxon>
        <taxon>Pseudomonadati</taxon>
        <taxon>Bacteroidota</taxon>
        <taxon>Chitinophagia</taxon>
        <taxon>Chitinophagales</taxon>
        <taxon>Chitinophagaceae</taxon>
        <taxon>Flavihumibacter</taxon>
    </lineage>
</organism>
<comment type="caution">
    <text evidence="3">The sequence shown here is derived from an EMBL/GenBank/DDBJ whole genome shotgun (WGS) entry which is preliminary data.</text>
</comment>
<feature type="domain" description="DinB-like" evidence="2">
    <location>
        <begin position="35"/>
        <end position="189"/>
    </location>
</feature>
<dbReference type="Pfam" id="PF12867">
    <property type="entry name" value="DinB_2"/>
    <property type="match status" value="1"/>
</dbReference>
<evidence type="ECO:0000313" key="3">
    <source>
        <dbReference type="EMBL" id="MBC6489876.1"/>
    </source>
</evidence>
<feature type="chain" id="PRO_5045872312" description="DinB-like domain-containing protein" evidence="1">
    <location>
        <begin position="20"/>
        <end position="201"/>
    </location>
</feature>
<feature type="signal peptide" evidence="1">
    <location>
        <begin position="1"/>
        <end position="19"/>
    </location>
</feature>
<accession>A0ABR7M5E1</accession>
<keyword evidence="1" id="KW-0732">Signal</keyword>
<dbReference type="Gene3D" id="1.20.120.450">
    <property type="entry name" value="dinb family like domain"/>
    <property type="match status" value="1"/>
</dbReference>
<evidence type="ECO:0000259" key="2">
    <source>
        <dbReference type="Pfam" id="PF12867"/>
    </source>
</evidence>
<evidence type="ECO:0000256" key="1">
    <source>
        <dbReference type="SAM" id="SignalP"/>
    </source>
</evidence>
<name>A0ABR7M5E1_9BACT</name>